<dbReference type="AlphaFoldDB" id="A0A6J7JVL7"/>
<name>A0A6J7JVL7_9ZZZZ</name>
<accession>A0A6J7JVL7</accession>
<sequence length="141" mass="15301">MDSWYSGLFDDDDLAADVRGDWEAALAGGASPSRATRRLVEDWLDEVAGAPALAASFWIALAALQLHAGVLETDVRDRAVRAIGRGEDLQRWEAGPFGRVLDEDPDDDRDEVAVRRHVTTALRARLVRAPVVDGVPGAQRA</sequence>
<protein>
    <submittedName>
        <fullName evidence="1">Unannotated protein</fullName>
    </submittedName>
</protein>
<organism evidence="1">
    <name type="scientific">freshwater metagenome</name>
    <dbReference type="NCBI Taxonomy" id="449393"/>
    <lineage>
        <taxon>unclassified sequences</taxon>
        <taxon>metagenomes</taxon>
        <taxon>ecological metagenomes</taxon>
    </lineage>
</organism>
<proteinExistence type="predicted"/>
<dbReference type="EMBL" id="CAFBMK010000296">
    <property type="protein sequence ID" value="CAB4946679.1"/>
    <property type="molecule type" value="Genomic_DNA"/>
</dbReference>
<gene>
    <name evidence="1" type="ORF">UFOPK3564_03264</name>
</gene>
<evidence type="ECO:0000313" key="1">
    <source>
        <dbReference type="EMBL" id="CAB4946679.1"/>
    </source>
</evidence>
<reference evidence="1" key="1">
    <citation type="submission" date="2020-05" db="EMBL/GenBank/DDBJ databases">
        <authorList>
            <person name="Chiriac C."/>
            <person name="Salcher M."/>
            <person name="Ghai R."/>
            <person name="Kavagutti S V."/>
        </authorList>
    </citation>
    <scope>NUCLEOTIDE SEQUENCE</scope>
</reference>